<organism evidence="1 2">
    <name type="scientific">Bacillus phage Mgbh1</name>
    <dbReference type="NCBI Taxonomy" id="1796993"/>
    <lineage>
        <taxon>Viruses</taxon>
        <taxon>Duplodnaviria</taxon>
        <taxon>Heunggongvirae</taxon>
        <taxon>Uroviricota</taxon>
        <taxon>Caudoviricetes</taxon>
        <taxon>Magadivirus</taxon>
        <taxon>Magadivirus Mgbh1</taxon>
    </lineage>
</organism>
<evidence type="ECO:0000313" key="2">
    <source>
        <dbReference type="Proteomes" id="UP000224134"/>
    </source>
</evidence>
<dbReference type="RefSeq" id="YP_009595147.1">
    <property type="nucleotide sequence ID" value="NC_041879.1"/>
</dbReference>
<protein>
    <submittedName>
        <fullName evidence="1">Uncharacterized protein</fullName>
    </submittedName>
</protein>
<evidence type="ECO:0000313" key="1">
    <source>
        <dbReference type="EMBL" id="AMQ66661.1"/>
    </source>
</evidence>
<dbReference type="KEGG" id="vg:40070705"/>
<dbReference type="Proteomes" id="UP000224134">
    <property type="component" value="Segment"/>
</dbReference>
<reference evidence="1 2" key="1">
    <citation type="submission" date="2016-02" db="EMBL/GenBank/DDBJ databases">
        <title>Isolation and characterization of bacteriophages from East Africa Rift Valley soda lakes.</title>
        <authorList>
            <person name="van Zyl L.J."/>
            <person name="Nemavhulani S."/>
            <person name="Cowan D.A."/>
            <person name="Trindade M.I."/>
        </authorList>
    </citation>
    <scope>NUCLEOTIDE SEQUENCE [LARGE SCALE GENOMIC DNA]</scope>
</reference>
<name>A0A142F1K4_9CAUD</name>
<dbReference type="EMBL" id="KU665491">
    <property type="protein sequence ID" value="AMQ66661.1"/>
    <property type="molecule type" value="Genomic_DNA"/>
</dbReference>
<keyword evidence="2" id="KW-1185">Reference proteome</keyword>
<accession>A0A142F1K4</accession>
<dbReference type="GeneID" id="40070705"/>
<proteinExistence type="predicted"/>
<sequence length="64" mass="7721">MNKRKDDVIDRVRSLLESDESAHKIQTYTNVNRSIITRARQTKDVENMRYKNVMALYTYSLRRK</sequence>